<evidence type="ECO:0000256" key="5">
    <source>
        <dbReference type="PIRSR" id="PIRSR000097-2"/>
    </source>
</evidence>
<dbReference type="PANTHER" id="PTHR43827">
    <property type="entry name" value="2,5-DIKETO-D-GLUCONIC ACID REDUCTASE"/>
    <property type="match status" value="1"/>
</dbReference>
<dbReference type="Pfam" id="PF00248">
    <property type="entry name" value="Aldo_ket_red"/>
    <property type="match status" value="1"/>
</dbReference>
<reference evidence="8 9" key="1">
    <citation type="journal article" date="2015" name="Genome Announc.">
        <title>Expanding the biotechnology potential of lactobacilli through comparative genomics of 213 strains and associated genera.</title>
        <authorList>
            <person name="Sun Z."/>
            <person name="Harris H.M."/>
            <person name="McCann A."/>
            <person name="Guo C."/>
            <person name="Argimon S."/>
            <person name="Zhang W."/>
            <person name="Yang X."/>
            <person name="Jeffery I.B."/>
            <person name="Cooney J.C."/>
            <person name="Kagawa T.F."/>
            <person name="Liu W."/>
            <person name="Song Y."/>
            <person name="Salvetti E."/>
            <person name="Wrobel A."/>
            <person name="Rasinkangas P."/>
            <person name="Parkhill J."/>
            <person name="Rea M.C."/>
            <person name="O'Sullivan O."/>
            <person name="Ritari J."/>
            <person name="Douillard F.P."/>
            <person name="Paul Ross R."/>
            <person name="Yang R."/>
            <person name="Briner A.E."/>
            <person name="Felis G.E."/>
            <person name="de Vos W.M."/>
            <person name="Barrangou R."/>
            <person name="Klaenhammer T.R."/>
            <person name="Caufield P.W."/>
            <person name="Cui Y."/>
            <person name="Zhang H."/>
            <person name="O'Toole P.W."/>
        </authorList>
    </citation>
    <scope>NUCLEOTIDE SEQUENCE [LARGE SCALE GENOMIC DNA]</scope>
    <source>
        <strain evidence="8 9">DSM 17896</strain>
    </source>
</reference>
<evidence type="ECO:0000256" key="2">
    <source>
        <dbReference type="ARBA" id="ARBA00022857"/>
    </source>
</evidence>
<feature type="domain" description="NADP-dependent oxidoreductase" evidence="7">
    <location>
        <begin position="27"/>
        <end position="262"/>
    </location>
</feature>
<dbReference type="Gene3D" id="3.20.20.100">
    <property type="entry name" value="NADP-dependent oxidoreductase domain"/>
    <property type="match status" value="1"/>
</dbReference>
<dbReference type="InterPro" id="IPR020471">
    <property type="entry name" value="AKR"/>
</dbReference>
<evidence type="ECO:0000256" key="1">
    <source>
        <dbReference type="ARBA" id="ARBA00007905"/>
    </source>
</evidence>
<evidence type="ECO:0000256" key="6">
    <source>
        <dbReference type="PIRSR" id="PIRSR000097-3"/>
    </source>
</evidence>
<dbReference type="AlphaFoldDB" id="A0A0R2I2T3"/>
<dbReference type="InterPro" id="IPR018170">
    <property type="entry name" value="Aldo/ket_reductase_CS"/>
</dbReference>
<dbReference type="PROSITE" id="PS00798">
    <property type="entry name" value="ALDOKETO_REDUCTASE_1"/>
    <property type="match status" value="1"/>
</dbReference>
<feature type="binding site" evidence="5">
    <location>
        <position position="112"/>
    </location>
    <ligand>
        <name>substrate</name>
    </ligand>
</feature>
<feature type="active site" description="Proton donor" evidence="4">
    <location>
        <position position="54"/>
    </location>
</feature>
<proteinExistence type="inferred from homology"/>
<keyword evidence="2" id="KW-0521">NADP</keyword>
<keyword evidence="3" id="KW-0560">Oxidoreductase</keyword>
<evidence type="ECO:0000313" key="9">
    <source>
        <dbReference type="Proteomes" id="UP000050934"/>
    </source>
</evidence>
<dbReference type="InterPro" id="IPR023210">
    <property type="entry name" value="NADP_OxRdtase_dom"/>
</dbReference>
<dbReference type="PATRIC" id="fig|396268.3.peg.1252"/>
<dbReference type="SUPFAM" id="SSF51430">
    <property type="entry name" value="NAD(P)-linked oxidoreductase"/>
    <property type="match status" value="1"/>
</dbReference>
<organism evidence="8 9">
    <name type="scientific">Limosilactobacillus secaliphilus</name>
    <dbReference type="NCBI Taxonomy" id="396268"/>
    <lineage>
        <taxon>Bacteria</taxon>
        <taxon>Bacillati</taxon>
        <taxon>Bacillota</taxon>
        <taxon>Bacilli</taxon>
        <taxon>Lactobacillales</taxon>
        <taxon>Lactobacillaceae</taxon>
        <taxon>Limosilactobacillus</taxon>
    </lineage>
</organism>
<keyword evidence="9" id="KW-1185">Reference proteome</keyword>
<dbReference type="PRINTS" id="PR00069">
    <property type="entry name" value="ALDKETRDTASE"/>
</dbReference>
<protein>
    <submittedName>
        <fullName evidence="8">Aldo keto reductase</fullName>
    </submittedName>
</protein>
<dbReference type="RefSeq" id="WP_057739638.1">
    <property type="nucleotide sequence ID" value="NZ_JQBW01000004.1"/>
</dbReference>
<dbReference type="STRING" id="396268.IV45_GL001235"/>
<dbReference type="FunFam" id="3.20.20.100:FF:000002">
    <property type="entry name" value="2,5-diketo-D-gluconic acid reductase A"/>
    <property type="match status" value="1"/>
</dbReference>
<sequence>MTDIRTNYLDLADGNRIPQEGFGVYKLTDPDQFKEAIHTAYECGYRLFDTAQMYGNEAELGAALKELGAARDDYFVTTKVSEANQGYEKAIDSVKQSLKRLQLDYVDLLLVHWPIHTHFFETWRAFEEMKKEGLTKSIGVSNFGMAHLQLLATQADEMPVLDQLECHPRLTEKPMIKYNQEHHIVTQAWAPLGRTTVFDLPELKALAEKHHKSVAQIILRWHLQNGISFIPKSAHPQRVKENADIYDFSLSPEEMQAIDNLNHNKRISQEPEMVYEFGQQYPHHFKD</sequence>
<feature type="site" description="Lowers pKa of active site Tyr" evidence="6">
    <location>
        <position position="79"/>
    </location>
</feature>
<accession>A0A0R2I2T3</accession>
<gene>
    <name evidence="8" type="ORF">IV45_GL001235</name>
</gene>
<evidence type="ECO:0000259" key="7">
    <source>
        <dbReference type="Pfam" id="PF00248"/>
    </source>
</evidence>
<evidence type="ECO:0000256" key="4">
    <source>
        <dbReference type="PIRSR" id="PIRSR000097-1"/>
    </source>
</evidence>
<name>A0A0R2I2T3_9LACO</name>
<dbReference type="Proteomes" id="UP000050934">
    <property type="component" value="Unassembled WGS sequence"/>
</dbReference>
<dbReference type="PROSITE" id="PS00062">
    <property type="entry name" value="ALDOKETO_REDUCTASE_2"/>
    <property type="match status" value="1"/>
</dbReference>
<dbReference type="CDD" id="cd19071">
    <property type="entry name" value="AKR_AKR1-5-like"/>
    <property type="match status" value="1"/>
</dbReference>
<evidence type="ECO:0000256" key="3">
    <source>
        <dbReference type="ARBA" id="ARBA00023002"/>
    </source>
</evidence>
<evidence type="ECO:0000313" key="8">
    <source>
        <dbReference type="EMBL" id="KRN59489.1"/>
    </source>
</evidence>
<comment type="similarity">
    <text evidence="1">Belongs to the aldo/keto reductase family.</text>
</comment>
<dbReference type="PIRSF" id="PIRSF000097">
    <property type="entry name" value="AKR"/>
    <property type="match status" value="1"/>
</dbReference>
<comment type="caution">
    <text evidence="8">The sequence shown here is derived from an EMBL/GenBank/DDBJ whole genome shotgun (WGS) entry which is preliminary data.</text>
</comment>
<dbReference type="EMBL" id="JQBW01000004">
    <property type="protein sequence ID" value="KRN59489.1"/>
    <property type="molecule type" value="Genomic_DNA"/>
</dbReference>
<dbReference type="GO" id="GO:0016616">
    <property type="term" value="F:oxidoreductase activity, acting on the CH-OH group of donors, NAD or NADP as acceptor"/>
    <property type="evidence" value="ECO:0007669"/>
    <property type="project" value="UniProtKB-ARBA"/>
</dbReference>
<dbReference type="PANTHER" id="PTHR43827:SF3">
    <property type="entry name" value="NADP-DEPENDENT OXIDOREDUCTASE DOMAIN-CONTAINING PROTEIN"/>
    <property type="match status" value="1"/>
</dbReference>
<dbReference type="OrthoDB" id="9804790at2"/>
<dbReference type="InterPro" id="IPR036812">
    <property type="entry name" value="NAD(P)_OxRdtase_dom_sf"/>
</dbReference>